<protein>
    <submittedName>
        <fullName evidence="1">Uncharacterized protein</fullName>
    </submittedName>
</protein>
<dbReference type="AlphaFoldDB" id="A0A6P2D2C1"/>
<dbReference type="EMBL" id="LR593886">
    <property type="protein sequence ID" value="VTR95253.1"/>
    <property type="molecule type" value="Genomic_DNA"/>
</dbReference>
<sequence length="83" mass="9508">MNPTPEEELPETVVLVPLRELTDLARLGLRMRRAQKNFFQRRKEQPHIPANTELRLARDAEDAFDQAARDALNREQGTLPGMG</sequence>
<accession>A0A6P2D2C1</accession>
<keyword evidence="2" id="KW-1185">Reference proteome</keyword>
<gene>
    <name evidence="1" type="ORF">SOIL9_24610</name>
</gene>
<reference evidence="1 2" key="1">
    <citation type="submission" date="2019-05" db="EMBL/GenBank/DDBJ databases">
        <authorList>
            <consortium name="Science for Life Laboratories"/>
        </authorList>
    </citation>
    <scope>NUCLEOTIDE SEQUENCE [LARGE SCALE GENOMIC DNA]</scope>
    <source>
        <strain evidence="1">Soil9</strain>
    </source>
</reference>
<dbReference type="KEGG" id="gms:SOIL9_24610"/>
<evidence type="ECO:0000313" key="1">
    <source>
        <dbReference type="EMBL" id="VTR95253.1"/>
    </source>
</evidence>
<evidence type="ECO:0000313" key="2">
    <source>
        <dbReference type="Proteomes" id="UP000464178"/>
    </source>
</evidence>
<dbReference type="RefSeq" id="WP_162669693.1">
    <property type="nucleotide sequence ID" value="NZ_LR593886.1"/>
</dbReference>
<proteinExistence type="predicted"/>
<dbReference type="Proteomes" id="UP000464178">
    <property type="component" value="Chromosome"/>
</dbReference>
<organism evidence="1 2">
    <name type="scientific">Gemmata massiliana</name>
    <dbReference type="NCBI Taxonomy" id="1210884"/>
    <lineage>
        <taxon>Bacteria</taxon>
        <taxon>Pseudomonadati</taxon>
        <taxon>Planctomycetota</taxon>
        <taxon>Planctomycetia</taxon>
        <taxon>Gemmatales</taxon>
        <taxon>Gemmataceae</taxon>
        <taxon>Gemmata</taxon>
    </lineage>
</organism>
<name>A0A6P2D2C1_9BACT</name>